<evidence type="ECO:0000256" key="2">
    <source>
        <dbReference type="ARBA" id="ARBA00007613"/>
    </source>
</evidence>
<keyword evidence="4" id="KW-0175">Coiled coil</keyword>
<comment type="subcellular location">
    <subcellularLocation>
        <location evidence="1 3">Cell outer membrane</location>
        <topology evidence="1 3">Lipid-anchor</topology>
    </subcellularLocation>
</comment>
<feature type="coiled-coil region" evidence="4">
    <location>
        <begin position="416"/>
        <end position="443"/>
    </location>
</feature>
<dbReference type="NCBIfam" id="TIGR01845">
    <property type="entry name" value="outer_NodT"/>
    <property type="match status" value="1"/>
</dbReference>
<dbReference type="PANTHER" id="PTHR30203">
    <property type="entry name" value="OUTER MEMBRANE CATION EFFLUX PROTEIN"/>
    <property type="match status" value="1"/>
</dbReference>
<evidence type="ECO:0000256" key="3">
    <source>
        <dbReference type="RuleBase" id="RU362097"/>
    </source>
</evidence>
<sequence length="498" mass="55407">MKHHFSYLTDNKLPALVALIACLVLSGCTMGPDYKKQKGDSPADWSTWRSGDTSLHKLGSASVLTDNQWWKRYNDPVLNELIHRALSASPDLKTATLRFASARAQYRVTASSQTPDINATAKVTREQVSQNSPSTRALKEAIAQPDQLMDLMTAPYNWYQTGLDFSWEIDLWGHVRRAVEASDADVSAQGAMLDLARLSIIGDVVNNYYNLRGVQQQIYLAEEDVKAMNERLSLIRAQTEGGELDHSDVERQQSELSATRANLIGLRQQEGVAMNQLLLLLGEHPGALQQQLAFKPDSMNKTTLPPLNLGIPSEVALLRPDIRAAEARLHAATARIGVAQAELYPSITLGAHFGFDSYSANNFTEWGDRTWSVGPSLNLPLFDRGRRKATVVLREIDQQQAAVDYHKTVLKAWQEIDDALSQYSAAQQKLVEQEQREQSAKDAFSLIQARYDGGLTSFINVLDSQRSFIQARQSLATSQRDLKTSWAAVNRSVGNYPH</sequence>
<dbReference type="InterPro" id="IPR003423">
    <property type="entry name" value="OMP_efflux"/>
</dbReference>
<dbReference type="AlphaFoldDB" id="A0A6B9GFX2"/>
<dbReference type="SUPFAM" id="SSF56954">
    <property type="entry name" value="Outer membrane efflux proteins (OEP)"/>
    <property type="match status" value="1"/>
</dbReference>
<keyword evidence="3" id="KW-0812">Transmembrane</keyword>
<evidence type="ECO:0000256" key="4">
    <source>
        <dbReference type="SAM" id="Coils"/>
    </source>
</evidence>
<accession>A0A6B9GFX2</accession>
<dbReference type="GO" id="GO:0009279">
    <property type="term" value="C:cell outer membrane"/>
    <property type="evidence" value="ECO:0007669"/>
    <property type="project" value="UniProtKB-SubCell"/>
</dbReference>
<dbReference type="Gene3D" id="1.20.1600.10">
    <property type="entry name" value="Outer membrane efflux proteins (OEP)"/>
    <property type="match status" value="1"/>
</dbReference>
<keyword evidence="3" id="KW-0564">Palmitate</keyword>
<evidence type="ECO:0000313" key="5">
    <source>
        <dbReference type="EMBL" id="QGY33197.1"/>
    </source>
</evidence>
<keyword evidence="3" id="KW-0472">Membrane</keyword>
<evidence type="ECO:0000256" key="1">
    <source>
        <dbReference type="ARBA" id="ARBA00004459"/>
    </source>
</evidence>
<geneLocation type="plasmid" evidence="6">
    <name>pne1b</name>
</geneLocation>
<name>A0A6B9GFX2_PANCY</name>
<dbReference type="Pfam" id="PF02321">
    <property type="entry name" value="OEP"/>
    <property type="match status" value="2"/>
</dbReference>
<dbReference type="PROSITE" id="PS51257">
    <property type="entry name" value="PROKAR_LIPOPROTEIN"/>
    <property type="match status" value="1"/>
</dbReference>
<keyword evidence="5" id="KW-0614">Plasmid</keyword>
<comment type="similarity">
    <text evidence="2 3">Belongs to the outer membrane factor (OMF) (TC 1.B.17) family.</text>
</comment>
<proteinExistence type="inferred from homology"/>
<dbReference type="Proteomes" id="UP000502005">
    <property type="component" value="Plasmid pNE1B"/>
</dbReference>
<dbReference type="EMBL" id="CP024770">
    <property type="protein sequence ID" value="QGY33197.1"/>
    <property type="molecule type" value="Genomic_DNA"/>
</dbReference>
<keyword evidence="3" id="KW-0449">Lipoprotein</keyword>
<keyword evidence="3" id="KW-1134">Transmembrane beta strand</keyword>
<gene>
    <name evidence="5" type="ORF">CUN67_30270</name>
</gene>
<dbReference type="InterPro" id="IPR010131">
    <property type="entry name" value="MdtP/NodT-like"/>
</dbReference>
<dbReference type="GO" id="GO:0015562">
    <property type="term" value="F:efflux transmembrane transporter activity"/>
    <property type="evidence" value="ECO:0007669"/>
    <property type="project" value="InterPro"/>
</dbReference>
<reference evidence="5 6" key="1">
    <citation type="submission" date="2017-11" db="EMBL/GenBank/DDBJ databases">
        <title>Genome sequence of Pantoea cypripedii NE1.</title>
        <authorList>
            <person name="Nascimento F.X."/>
        </authorList>
    </citation>
    <scope>NUCLEOTIDE SEQUENCE [LARGE SCALE GENOMIC DNA]</scope>
    <source>
        <strain evidence="5 6">NE1</strain>
        <plasmid evidence="6">pne1b</plasmid>
    </source>
</reference>
<organism evidence="5 6">
    <name type="scientific">Pantoea cypripedii</name>
    <name type="common">Pectobacterium cypripedii</name>
    <name type="synonym">Erwinia cypripedii</name>
    <dbReference type="NCBI Taxonomy" id="55209"/>
    <lineage>
        <taxon>Bacteria</taxon>
        <taxon>Pseudomonadati</taxon>
        <taxon>Pseudomonadota</taxon>
        <taxon>Gammaproteobacteria</taxon>
        <taxon>Enterobacterales</taxon>
        <taxon>Erwiniaceae</taxon>
        <taxon>Pantoea</taxon>
    </lineage>
</organism>
<dbReference type="Gene3D" id="2.20.200.10">
    <property type="entry name" value="Outer membrane efflux proteins (OEP)"/>
    <property type="match status" value="1"/>
</dbReference>
<dbReference type="RefSeq" id="WP_208719386.1">
    <property type="nucleotide sequence ID" value="NZ_CP024770.1"/>
</dbReference>
<evidence type="ECO:0000313" key="6">
    <source>
        <dbReference type="Proteomes" id="UP000502005"/>
    </source>
</evidence>
<protein>
    <submittedName>
        <fullName evidence="5">RND transporter</fullName>
    </submittedName>
</protein>